<dbReference type="SUPFAM" id="SSF103088">
    <property type="entry name" value="OmpA-like"/>
    <property type="match status" value="1"/>
</dbReference>
<keyword evidence="2 4" id="KW-0472">Membrane</keyword>
<name>V2V6D6_9GAMM</name>
<dbReference type="PANTHER" id="PTHR30329:SF21">
    <property type="entry name" value="LIPOPROTEIN YIAD-RELATED"/>
    <property type="match status" value="1"/>
</dbReference>
<dbReference type="eggNOG" id="COG2885">
    <property type="taxonomic scope" value="Bacteria"/>
</dbReference>
<dbReference type="PATRIC" id="fig|1120928.5.peg.1054"/>
<dbReference type="PROSITE" id="PS51123">
    <property type="entry name" value="OMPA_2"/>
    <property type="match status" value="1"/>
</dbReference>
<dbReference type="CDD" id="cd07185">
    <property type="entry name" value="OmpA_C-like"/>
    <property type="match status" value="1"/>
</dbReference>
<evidence type="ECO:0000256" key="2">
    <source>
        <dbReference type="ARBA" id="ARBA00023136"/>
    </source>
</evidence>
<comment type="subcellular location">
    <subcellularLocation>
        <location evidence="1">Cell outer membrane</location>
    </subcellularLocation>
</comment>
<evidence type="ECO:0000256" key="4">
    <source>
        <dbReference type="PROSITE-ProRule" id="PRU00473"/>
    </source>
</evidence>
<dbReference type="STRING" id="202955.GCA_000759995_01255"/>
<protein>
    <recommendedName>
        <fullName evidence="6">OmpA-like domain-containing protein</fullName>
    </recommendedName>
</protein>
<keyword evidence="5" id="KW-0732">Signal</keyword>
<comment type="caution">
    <text evidence="7">The sequence shown here is derived from an EMBL/GenBank/DDBJ whole genome shotgun (WGS) entry which is preliminary data.</text>
</comment>
<dbReference type="InterPro" id="IPR006665">
    <property type="entry name" value="OmpA-like"/>
</dbReference>
<feature type="signal peptide" evidence="5">
    <location>
        <begin position="1"/>
        <end position="32"/>
    </location>
</feature>
<reference evidence="7 8" key="1">
    <citation type="submission" date="2013-10" db="EMBL/GenBank/DDBJ databases">
        <title>The Genome Sequence of Acinetobacter tjernbergiae CIP107465.</title>
        <authorList>
            <consortium name="The Broad Institute Genomics Platform"/>
            <consortium name="The Broad Institute Genome Sequencing Center for Infectious Disease"/>
            <person name="Cerqueira G."/>
            <person name="Feldgarden M."/>
            <person name="Courvalin P."/>
            <person name="Grillot-Courvalin C."/>
            <person name="Clermont D."/>
            <person name="Rocha E."/>
            <person name="Yoon E.-J."/>
            <person name="Nemec A."/>
            <person name="Young S.K."/>
            <person name="Zeng Q."/>
            <person name="Gargeya S."/>
            <person name="Fitzgerald M."/>
            <person name="Abouelleil A."/>
            <person name="Alvarado L."/>
            <person name="Berlin A.M."/>
            <person name="Chapman S.B."/>
            <person name="Gainer-Dewar J."/>
            <person name="Goldberg J."/>
            <person name="Gnerre S."/>
            <person name="Griggs A."/>
            <person name="Gujja S."/>
            <person name="Hansen M."/>
            <person name="Howarth C."/>
            <person name="Imamovic A."/>
            <person name="Ireland A."/>
            <person name="Larimer J."/>
            <person name="McCowan C."/>
            <person name="Murphy C."/>
            <person name="Pearson M."/>
            <person name="Poon T.W."/>
            <person name="Priest M."/>
            <person name="Roberts A."/>
            <person name="Saif S."/>
            <person name="Shea T."/>
            <person name="Sykes S."/>
            <person name="Wortman J."/>
            <person name="Nusbaum C."/>
            <person name="Birren B."/>
        </authorList>
    </citation>
    <scope>NUCLEOTIDE SEQUENCE [LARGE SCALE GENOMIC DNA]</scope>
    <source>
        <strain evidence="7 8">CIP 107465</strain>
    </source>
</reference>
<dbReference type="PROSITE" id="PS51257">
    <property type="entry name" value="PROKAR_LIPOPROTEIN"/>
    <property type="match status" value="1"/>
</dbReference>
<evidence type="ECO:0000256" key="3">
    <source>
        <dbReference type="ARBA" id="ARBA00023237"/>
    </source>
</evidence>
<dbReference type="Gene3D" id="3.30.1330.60">
    <property type="entry name" value="OmpA-like domain"/>
    <property type="match status" value="1"/>
</dbReference>
<feature type="domain" description="OmpA-like" evidence="6">
    <location>
        <begin position="259"/>
        <end position="376"/>
    </location>
</feature>
<evidence type="ECO:0000259" key="6">
    <source>
        <dbReference type="PROSITE" id="PS51123"/>
    </source>
</evidence>
<dbReference type="PANTHER" id="PTHR30329">
    <property type="entry name" value="STATOR ELEMENT OF FLAGELLAR MOTOR COMPLEX"/>
    <property type="match status" value="1"/>
</dbReference>
<dbReference type="OrthoDB" id="6657074at2"/>
<accession>V2V6D6</accession>
<evidence type="ECO:0000313" key="7">
    <source>
        <dbReference type="EMBL" id="ESK56470.1"/>
    </source>
</evidence>
<dbReference type="InterPro" id="IPR006664">
    <property type="entry name" value="OMP_bac"/>
</dbReference>
<dbReference type="InterPro" id="IPR050330">
    <property type="entry name" value="Bact_OuterMem_StrucFunc"/>
</dbReference>
<evidence type="ECO:0000313" key="8">
    <source>
        <dbReference type="Proteomes" id="UP000017404"/>
    </source>
</evidence>
<sequence length="393" mass="44268">MKYLQNDVYRMCSPFYIGASACLLLMSSFAFAESVSEQVVVGEPTRLLVQDVDQQKPFNPKDQQVAALQTRLLPYLKPSENISYYQAVKALAWLGYAAHEGSEKSLSSARVEALEQARKIIEGLEQGQIEKLSLTTPILSESSVMRRDLWANAELLKQHEGFSCAQAEIAQAEVMLVWAAAEHCELGWRHSRELFLSAQSLIDQANQKAFACKSGIIQELPKVTYPSLQELNGDDKGCHGVKGQWPIWSPEQKVVPQPLPIIQSNVPNVVHFALDQSNLSKESIDVLNQVVAFLKENPTYTLTLYGFTDARASEQYNLKLSMRRAKSVLAYLQQQGIHLDRVAVEAKGKKQTIDDENRKFGHALSRRVELIYVDPEGKEVMTFKQRQDLQIEK</sequence>
<dbReference type="GO" id="GO:0009279">
    <property type="term" value="C:cell outer membrane"/>
    <property type="evidence" value="ECO:0007669"/>
    <property type="project" value="UniProtKB-SubCell"/>
</dbReference>
<dbReference type="PRINTS" id="PR01021">
    <property type="entry name" value="OMPADOMAIN"/>
</dbReference>
<evidence type="ECO:0000256" key="5">
    <source>
        <dbReference type="SAM" id="SignalP"/>
    </source>
</evidence>
<feature type="chain" id="PRO_5004710277" description="OmpA-like domain-containing protein" evidence="5">
    <location>
        <begin position="33"/>
        <end position="393"/>
    </location>
</feature>
<gene>
    <name evidence="7" type="ORF">F990_01031</name>
</gene>
<dbReference type="Pfam" id="PF00691">
    <property type="entry name" value="OmpA"/>
    <property type="match status" value="1"/>
</dbReference>
<dbReference type="EMBL" id="AYEV01000008">
    <property type="protein sequence ID" value="ESK56470.1"/>
    <property type="molecule type" value="Genomic_DNA"/>
</dbReference>
<dbReference type="InterPro" id="IPR036737">
    <property type="entry name" value="OmpA-like_sf"/>
</dbReference>
<keyword evidence="3" id="KW-0998">Cell outer membrane</keyword>
<evidence type="ECO:0000256" key="1">
    <source>
        <dbReference type="ARBA" id="ARBA00004442"/>
    </source>
</evidence>
<organism evidence="7 8">
    <name type="scientific">Acinetobacter tjernbergiae DSM 14971 = CIP 107465</name>
    <dbReference type="NCBI Taxonomy" id="1120928"/>
    <lineage>
        <taxon>Bacteria</taxon>
        <taxon>Pseudomonadati</taxon>
        <taxon>Pseudomonadota</taxon>
        <taxon>Gammaproteobacteria</taxon>
        <taxon>Moraxellales</taxon>
        <taxon>Moraxellaceae</taxon>
        <taxon>Acinetobacter</taxon>
    </lineage>
</organism>
<proteinExistence type="predicted"/>
<keyword evidence="8" id="KW-1185">Reference proteome</keyword>
<dbReference type="Proteomes" id="UP000017404">
    <property type="component" value="Unassembled WGS sequence"/>
</dbReference>
<dbReference type="AlphaFoldDB" id="V2V6D6"/>